<evidence type="ECO:0000256" key="1">
    <source>
        <dbReference type="ARBA" id="ARBA00004651"/>
    </source>
</evidence>
<dbReference type="Pfam" id="PF01810">
    <property type="entry name" value="LysE"/>
    <property type="match status" value="1"/>
</dbReference>
<reference evidence="10" key="2">
    <citation type="submission" date="2012-04" db="EMBL/GenBank/DDBJ databases">
        <title>Complete genome sequence of Providencia stuartii clinical isolate MRSN 2154.</title>
        <authorList>
            <person name="Clifford R.J."/>
            <person name="Hang J."/>
            <person name="Riley M.C."/>
            <person name="Onmus-Leone F."/>
            <person name="Kuschner R.A."/>
            <person name="Lesho E.P."/>
            <person name="Waterman P.E."/>
        </authorList>
    </citation>
    <scope>NUCLEOTIDE SEQUENCE [LARGE SCALE GENOMIC DNA]</scope>
    <source>
        <strain evidence="10">MRSN 2154</strain>
    </source>
</reference>
<feature type="transmembrane region" description="Helical" evidence="8">
    <location>
        <begin position="12"/>
        <end position="34"/>
    </location>
</feature>
<dbReference type="GO" id="GO:0005886">
    <property type="term" value="C:plasma membrane"/>
    <property type="evidence" value="ECO:0007669"/>
    <property type="project" value="UniProtKB-SubCell"/>
</dbReference>
<organism evidence="9 10">
    <name type="scientific">Providencia stuartii (strain MRSN 2154)</name>
    <dbReference type="NCBI Taxonomy" id="1157951"/>
    <lineage>
        <taxon>Bacteria</taxon>
        <taxon>Pseudomonadati</taxon>
        <taxon>Pseudomonadota</taxon>
        <taxon>Gammaproteobacteria</taxon>
        <taxon>Enterobacterales</taxon>
        <taxon>Morganellaceae</taxon>
        <taxon>Providencia</taxon>
    </lineage>
</organism>
<keyword evidence="6 8" id="KW-0472">Membrane</keyword>
<gene>
    <name evidence="9" type="ordered locus">S70_20755</name>
</gene>
<evidence type="ECO:0000256" key="4">
    <source>
        <dbReference type="ARBA" id="ARBA00022692"/>
    </source>
</evidence>
<comment type="catalytic activity">
    <reaction evidence="7">
        <text>L-leucine(in) + H(+)(out) = L-leucine(out) + H(+)(in)</text>
        <dbReference type="Rhea" id="RHEA:28731"/>
        <dbReference type="ChEBI" id="CHEBI:15378"/>
        <dbReference type="ChEBI" id="CHEBI:57427"/>
    </reaction>
    <physiologicalReaction direction="left-to-right" evidence="7">
        <dbReference type="Rhea" id="RHEA:28732"/>
    </physiologicalReaction>
</comment>
<dbReference type="InterPro" id="IPR001123">
    <property type="entry name" value="LeuE-type"/>
</dbReference>
<dbReference type="GeneID" id="93519336"/>
<evidence type="ECO:0000256" key="8">
    <source>
        <dbReference type="SAM" id="Phobius"/>
    </source>
</evidence>
<evidence type="ECO:0000313" key="9">
    <source>
        <dbReference type="EMBL" id="AFH95931.1"/>
    </source>
</evidence>
<protein>
    <submittedName>
        <fullName evidence="9">Transporter</fullName>
    </submittedName>
</protein>
<dbReference type="PATRIC" id="fig|1157951.4.peg.4170"/>
<dbReference type="KEGG" id="psi:S70_20755"/>
<accession>A0A140NSN8</accession>
<dbReference type="OrthoDB" id="9784202at2"/>
<comment type="subcellular location">
    <subcellularLocation>
        <location evidence="1">Cell membrane</location>
        <topology evidence="1">Multi-pass membrane protein</topology>
    </subcellularLocation>
</comment>
<feature type="transmembrane region" description="Helical" evidence="8">
    <location>
        <begin position="156"/>
        <end position="181"/>
    </location>
</feature>
<dbReference type="AlphaFoldDB" id="A0A140NSN8"/>
<proteinExistence type="inferred from homology"/>
<keyword evidence="5 8" id="KW-1133">Transmembrane helix</keyword>
<evidence type="ECO:0000256" key="3">
    <source>
        <dbReference type="ARBA" id="ARBA00022475"/>
    </source>
</evidence>
<dbReference type="PANTHER" id="PTHR30086">
    <property type="entry name" value="ARGININE EXPORTER PROTEIN ARGO"/>
    <property type="match status" value="1"/>
</dbReference>
<dbReference type="Proteomes" id="UP000005012">
    <property type="component" value="Chromosome"/>
</dbReference>
<evidence type="ECO:0000313" key="10">
    <source>
        <dbReference type="Proteomes" id="UP000005012"/>
    </source>
</evidence>
<evidence type="ECO:0000256" key="5">
    <source>
        <dbReference type="ARBA" id="ARBA00022989"/>
    </source>
</evidence>
<sequence length="213" mass="23090">MLENLGITNLWTYLIGVIFITLVPGPNSLFVLTSSAKYGIKNGYKAALGVFTGDAILIFLSFLGVASLVKTSPIFFSVIKYVGATYLVYLGIKTLYSVFNKKEPVGDVDAIVLAAKGTYQKAVFLSLLNPKMIIFYVSFFIQFIDPAYPNAGIPFFILGSILEACSMIYLSMLIFGAVAVTNMVKHNKKLSKLSNSCIGAIFLMFGAKLALAA</sequence>
<evidence type="ECO:0000256" key="6">
    <source>
        <dbReference type="ARBA" id="ARBA00023136"/>
    </source>
</evidence>
<evidence type="ECO:0000256" key="7">
    <source>
        <dbReference type="ARBA" id="ARBA00048489"/>
    </source>
</evidence>
<dbReference type="HOGENOM" id="CLU_079569_3_1_6"/>
<dbReference type="GO" id="GO:0015190">
    <property type="term" value="F:L-leucine transmembrane transporter activity"/>
    <property type="evidence" value="ECO:0007669"/>
    <property type="project" value="TreeGrafter"/>
</dbReference>
<dbReference type="PANTHER" id="PTHR30086:SF15">
    <property type="entry name" value="LEUCINE EFFLUX PROTEIN"/>
    <property type="match status" value="1"/>
</dbReference>
<evidence type="ECO:0000256" key="2">
    <source>
        <dbReference type="ARBA" id="ARBA00007928"/>
    </source>
</evidence>
<dbReference type="GO" id="GO:0015820">
    <property type="term" value="P:L-leucine transport"/>
    <property type="evidence" value="ECO:0007669"/>
    <property type="project" value="TreeGrafter"/>
</dbReference>
<feature type="transmembrane region" description="Helical" evidence="8">
    <location>
        <begin position="122"/>
        <end position="144"/>
    </location>
</feature>
<feature type="transmembrane region" description="Helical" evidence="8">
    <location>
        <begin position="46"/>
        <end position="68"/>
    </location>
</feature>
<dbReference type="PIRSF" id="PIRSF006324">
    <property type="entry name" value="LeuE"/>
    <property type="match status" value="1"/>
</dbReference>
<dbReference type="EMBL" id="CP003488">
    <property type="protein sequence ID" value="AFH95931.1"/>
    <property type="molecule type" value="Genomic_DNA"/>
</dbReference>
<keyword evidence="3" id="KW-1003">Cell membrane</keyword>
<keyword evidence="4 8" id="KW-0812">Transmembrane</keyword>
<feature type="transmembrane region" description="Helical" evidence="8">
    <location>
        <begin position="193"/>
        <end position="211"/>
    </location>
</feature>
<comment type="similarity">
    <text evidence="2">Belongs to the Rht family.</text>
</comment>
<dbReference type="RefSeq" id="WP_014658341.1">
    <property type="nucleotide sequence ID" value="NC_017731.1"/>
</dbReference>
<name>A0A140NSN8_PROSM</name>
<reference evidence="9 10" key="1">
    <citation type="journal article" date="2012" name="J. Bacteriol.">
        <title>Complete Genome Sequence of Providencia stuartii Clinical Isolate MRSN 2154.</title>
        <authorList>
            <person name="Clifford R.J."/>
            <person name="Hang J."/>
            <person name="Riley M.C."/>
            <person name="Onmus-Leone F."/>
            <person name="Kuschner R.A."/>
            <person name="Lesho E.P."/>
            <person name="Waterman P.E."/>
        </authorList>
    </citation>
    <scope>NUCLEOTIDE SEQUENCE [LARGE SCALE GENOMIC DNA]</scope>
    <source>
        <strain evidence="9 10">MRSN 2154</strain>
    </source>
</reference>
<dbReference type="NCBIfam" id="NF008201">
    <property type="entry name" value="PRK10958.1"/>
    <property type="match status" value="1"/>
</dbReference>
<feature type="transmembrane region" description="Helical" evidence="8">
    <location>
        <begin position="74"/>
        <end position="92"/>
    </location>
</feature>